<dbReference type="GO" id="GO:0005886">
    <property type="term" value="C:plasma membrane"/>
    <property type="evidence" value="ECO:0007669"/>
    <property type="project" value="UniProtKB-SubCell"/>
</dbReference>
<comment type="caution">
    <text evidence="9">The sequence shown here is derived from an EMBL/GenBank/DDBJ whole genome shotgun (WGS) entry which is preliminary data.</text>
</comment>
<organism evidence="9 10">
    <name type="scientific">Paenibacillus azoreducens</name>
    <dbReference type="NCBI Taxonomy" id="116718"/>
    <lineage>
        <taxon>Bacteria</taxon>
        <taxon>Bacillati</taxon>
        <taxon>Bacillota</taxon>
        <taxon>Bacilli</taxon>
        <taxon>Bacillales</taxon>
        <taxon>Paenibacillaceae</taxon>
        <taxon>Paenibacillus</taxon>
    </lineage>
</organism>
<evidence type="ECO:0000256" key="3">
    <source>
        <dbReference type="ARBA" id="ARBA00022475"/>
    </source>
</evidence>
<dbReference type="GO" id="GO:0055085">
    <property type="term" value="P:transmembrane transport"/>
    <property type="evidence" value="ECO:0007669"/>
    <property type="project" value="InterPro"/>
</dbReference>
<reference evidence="9 10" key="1">
    <citation type="submission" date="2021-03" db="EMBL/GenBank/DDBJ databases">
        <title>Antimicrobial resistance genes in bacteria isolated from Japanese honey, and their potential for conferring macrolide and lincosamide resistance in the American foulbrood pathogen Paenibacillus larvae.</title>
        <authorList>
            <person name="Okamoto M."/>
            <person name="Kumagai M."/>
            <person name="Kanamori H."/>
            <person name="Takamatsu D."/>
        </authorList>
    </citation>
    <scope>NUCLEOTIDE SEQUENCE [LARGE SCALE GENOMIC DNA]</scope>
    <source>
        <strain evidence="9 10">J34TS1</strain>
    </source>
</reference>
<accession>A0A919YA68</accession>
<dbReference type="Gene3D" id="1.10.3720.10">
    <property type="entry name" value="MetI-like"/>
    <property type="match status" value="1"/>
</dbReference>
<sequence>MSEISVETKTSERVRPLRADSKLKGLWTDIVRNRVSYYFLAPFMILFLVFTIIPVLTAFGLSFTYFNILEPPKWIGLSNYRLLFIDDDIFLTALGNTLKFAVVTGPVGYAMAFLLAWLISQIPQKYRFFYTLCYYTPSIASGVAMTVVWQYLFSGDRYGLLNYWLLKLGLINEPWQWLEDVNTILPIIMIVSLWMSMGIGFLAFLAGLQNVPRDMYEAGAIDGVKYRWQELWYITVPAVKPQLLFGAVMQVVGALNVFSVSVELAGMPSPLYAGHTILTHLHDYAFIRFEMGYASAIAVVLFCMMVGLNRFIFKWLGNKE</sequence>
<evidence type="ECO:0000256" key="2">
    <source>
        <dbReference type="ARBA" id="ARBA00022448"/>
    </source>
</evidence>
<keyword evidence="2 7" id="KW-0813">Transport</keyword>
<dbReference type="AlphaFoldDB" id="A0A919YA68"/>
<evidence type="ECO:0000256" key="4">
    <source>
        <dbReference type="ARBA" id="ARBA00022692"/>
    </source>
</evidence>
<dbReference type="SUPFAM" id="SSF161098">
    <property type="entry name" value="MetI-like"/>
    <property type="match status" value="1"/>
</dbReference>
<keyword evidence="10" id="KW-1185">Reference proteome</keyword>
<evidence type="ECO:0000256" key="1">
    <source>
        <dbReference type="ARBA" id="ARBA00004651"/>
    </source>
</evidence>
<feature type="transmembrane region" description="Helical" evidence="7">
    <location>
        <begin position="37"/>
        <end position="66"/>
    </location>
</feature>
<feature type="transmembrane region" description="Helical" evidence="7">
    <location>
        <begin position="132"/>
        <end position="152"/>
    </location>
</feature>
<evidence type="ECO:0000256" key="7">
    <source>
        <dbReference type="RuleBase" id="RU363032"/>
    </source>
</evidence>
<feature type="transmembrane region" description="Helical" evidence="7">
    <location>
        <begin position="291"/>
        <end position="313"/>
    </location>
</feature>
<dbReference type="Proteomes" id="UP000682811">
    <property type="component" value="Unassembled WGS sequence"/>
</dbReference>
<keyword evidence="3" id="KW-1003">Cell membrane</keyword>
<keyword evidence="4 7" id="KW-0812">Transmembrane</keyword>
<dbReference type="CDD" id="cd06261">
    <property type="entry name" value="TM_PBP2"/>
    <property type="match status" value="1"/>
</dbReference>
<keyword evidence="6 7" id="KW-0472">Membrane</keyword>
<keyword evidence="5 7" id="KW-1133">Transmembrane helix</keyword>
<dbReference type="Pfam" id="PF00528">
    <property type="entry name" value="BPD_transp_1"/>
    <property type="match status" value="1"/>
</dbReference>
<feature type="transmembrane region" description="Helical" evidence="7">
    <location>
        <begin position="243"/>
        <end position="262"/>
    </location>
</feature>
<proteinExistence type="inferred from homology"/>
<dbReference type="PROSITE" id="PS50928">
    <property type="entry name" value="ABC_TM1"/>
    <property type="match status" value="1"/>
</dbReference>
<dbReference type="PANTHER" id="PTHR30193:SF37">
    <property type="entry name" value="INNER MEMBRANE ABC TRANSPORTER PERMEASE PROTEIN YCJO"/>
    <property type="match status" value="1"/>
</dbReference>
<comment type="subcellular location">
    <subcellularLocation>
        <location evidence="1 7">Cell membrane</location>
        <topology evidence="1 7">Multi-pass membrane protein</topology>
    </subcellularLocation>
</comment>
<evidence type="ECO:0000256" key="6">
    <source>
        <dbReference type="ARBA" id="ARBA00023136"/>
    </source>
</evidence>
<evidence type="ECO:0000313" key="10">
    <source>
        <dbReference type="Proteomes" id="UP000682811"/>
    </source>
</evidence>
<feature type="domain" description="ABC transmembrane type-1" evidence="8">
    <location>
        <begin position="94"/>
        <end position="312"/>
    </location>
</feature>
<dbReference type="InterPro" id="IPR051393">
    <property type="entry name" value="ABC_transporter_permease"/>
</dbReference>
<dbReference type="RefSeq" id="WP_212977935.1">
    <property type="nucleotide sequence ID" value="NZ_AP025343.1"/>
</dbReference>
<evidence type="ECO:0000259" key="8">
    <source>
        <dbReference type="PROSITE" id="PS50928"/>
    </source>
</evidence>
<evidence type="ECO:0000313" key="9">
    <source>
        <dbReference type="EMBL" id="GIO46996.1"/>
    </source>
</evidence>
<protein>
    <submittedName>
        <fullName evidence="9">ABC transporter permease</fullName>
    </submittedName>
</protein>
<feature type="transmembrane region" description="Helical" evidence="7">
    <location>
        <begin position="184"/>
        <end position="206"/>
    </location>
</feature>
<comment type="similarity">
    <text evidence="7">Belongs to the binding-protein-dependent transport system permease family.</text>
</comment>
<dbReference type="PANTHER" id="PTHR30193">
    <property type="entry name" value="ABC TRANSPORTER PERMEASE PROTEIN"/>
    <property type="match status" value="1"/>
</dbReference>
<dbReference type="EMBL" id="BORT01000006">
    <property type="protein sequence ID" value="GIO46996.1"/>
    <property type="molecule type" value="Genomic_DNA"/>
</dbReference>
<dbReference type="InterPro" id="IPR000515">
    <property type="entry name" value="MetI-like"/>
</dbReference>
<feature type="transmembrane region" description="Helical" evidence="7">
    <location>
        <begin position="100"/>
        <end position="120"/>
    </location>
</feature>
<dbReference type="InterPro" id="IPR035906">
    <property type="entry name" value="MetI-like_sf"/>
</dbReference>
<evidence type="ECO:0000256" key="5">
    <source>
        <dbReference type="ARBA" id="ARBA00022989"/>
    </source>
</evidence>
<name>A0A919YA68_9BACL</name>
<gene>
    <name evidence="9" type="ORF">J34TS1_17610</name>
</gene>